<protein>
    <recommendedName>
        <fullName evidence="4">Lipoprotein</fullName>
    </recommendedName>
</protein>
<sequence length="338" mass="35721">MRRARLTPFATLLSFAFLTACTAMEQKDAFLDSLPRPVENVIFRDDFDNGLAQWNQTSGTWLTSTPAMNGLALQAPSSATAATFNISTAATLDLTGKTGCVLEYDTQFLLKGEVGVSANVQFGSTVVGTFKDTSGASDISSATSFVRRKALLPANGTGRISFVSSVTNNTTGFADWRIDNVVVRCNDKASTSTTVLDDNFNVSAANWSLNSLWTFNATAGFGGTGGLVTIGGGGNAYTGTSNATYVPSISLSGRFGCELQMFYNHSNSAAENCLAINWNSNRIWAHCGTGTAGTLRLLLTANEDTTANTLQFRCIDANGALGGNNTCTVDQLTLTCQQ</sequence>
<evidence type="ECO:0008006" key="4">
    <source>
        <dbReference type="Google" id="ProtNLM"/>
    </source>
</evidence>
<evidence type="ECO:0000313" key="2">
    <source>
        <dbReference type="EMBL" id="AFM11524.1"/>
    </source>
</evidence>
<organism evidence="2 3">
    <name type="scientific">Turneriella parva (strain ATCC BAA-1111 / DSM 21527 / NCTC 11395 / H)</name>
    <name type="common">Leptospira parva</name>
    <dbReference type="NCBI Taxonomy" id="869212"/>
    <lineage>
        <taxon>Bacteria</taxon>
        <taxon>Pseudomonadati</taxon>
        <taxon>Spirochaetota</taxon>
        <taxon>Spirochaetia</taxon>
        <taxon>Leptospirales</taxon>
        <taxon>Leptospiraceae</taxon>
        <taxon>Turneriella</taxon>
    </lineage>
</organism>
<dbReference type="AlphaFoldDB" id="I4B2L7"/>
<dbReference type="PROSITE" id="PS51257">
    <property type="entry name" value="PROKAR_LIPOPROTEIN"/>
    <property type="match status" value="1"/>
</dbReference>
<evidence type="ECO:0000313" key="3">
    <source>
        <dbReference type="Proteomes" id="UP000006048"/>
    </source>
</evidence>
<dbReference type="HOGENOM" id="CLU_821209_0_0_12"/>
<dbReference type="PATRIC" id="fig|869212.3.peg.845"/>
<gene>
    <name evidence="2" type="ordered locus">Turpa_0873</name>
</gene>
<dbReference type="STRING" id="869212.Turpa_0873"/>
<evidence type="ECO:0000256" key="1">
    <source>
        <dbReference type="SAM" id="SignalP"/>
    </source>
</evidence>
<dbReference type="KEGG" id="tpx:Turpa_0873"/>
<feature type="signal peptide" evidence="1">
    <location>
        <begin position="1"/>
        <end position="25"/>
    </location>
</feature>
<dbReference type="EMBL" id="CP002959">
    <property type="protein sequence ID" value="AFM11524.1"/>
    <property type="molecule type" value="Genomic_DNA"/>
</dbReference>
<dbReference type="Proteomes" id="UP000006048">
    <property type="component" value="Chromosome"/>
</dbReference>
<name>I4B2L7_TURPD</name>
<feature type="chain" id="PRO_5003686229" description="Lipoprotein" evidence="1">
    <location>
        <begin position="26"/>
        <end position="338"/>
    </location>
</feature>
<keyword evidence="3" id="KW-1185">Reference proteome</keyword>
<accession>I4B2L7</accession>
<reference evidence="2 3" key="1">
    <citation type="submission" date="2012-06" db="EMBL/GenBank/DDBJ databases">
        <title>The complete chromosome of genome of Turneriella parva DSM 21527.</title>
        <authorList>
            <consortium name="US DOE Joint Genome Institute (JGI-PGF)"/>
            <person name="Lucas S."/>
            <person name="Han J."/>
            <person name="Lapidus A."/>
            <person name="Bruce D."/>
            <person name="Goodwin L."/>
            <person name="Pitluck S."/>
            <person name="Peters L."/>
            <person name="Kyrpides N."/>
            <person name="Mavromatis K."/>
            <person name="Ivanova N."/>
            <person name="Mikhailova N."/>
            <person name="Chertkov O."/>
            <person name="Detter J.C."/>
            <person name="Tapia R."/>
            <person name="Han C."/>
            <person name="Land M."/>
            <person name="Hauser L."/>
            <person name="Markowitz V."/>
            <person name="Cheng J.-F."/>
            <person name="Hugenholtz P."/>
            <person name="Woyke T."/>
            <person name="Wu D."/>
            <person name="Gronow S."/>
            <person name="Wellnitz S."/>
            <person name="Brambilla E."/>
            <person name="Klenk H.-P."/>
            <person name="Eisen J.A."/>
        </authorList>
    </citation>
    <scope>NUCLEOTIDE SEQUENCE [LARGE SCALE GENOMIC DNA]</scope>
    <source>
        <strain evidence="3">ATCC BAA-1111 / DSM 21527 / NCTC 11395 / H</strain>
    </source>
</reference>
<proteinExistence type="predicted"/>
<keyword evidence="1" id="KW-0732">Signal</keyword>